<dbReference type="GO" id="GO:0005829">
    <property type="term" value="C:cytosol"/>
    <property type="evidence" value="ECO:0007669"/>
    <property type="project" value="TreeGrafter"/>
</dbReference>
<sequence length="198" mass="21562">MLILYIGQMNDIGDDLSQGIARRIRAERTQREWSLAELSERSGVSKAMLSAIERNGTSPTAALLVRVASAFGMTLSSLIARAELRGGSILREKDQPVWRDPGTGYIRRHLSPASDMPLELIRVEMPAGAKVSLPASSYAFIRQQIWLMEGRLEFTEGDVVHVMEAGDCLALGPPADCTFYAPGPAAAIYLVALMRGSQ</sequence>
<dbReference type="Proteomes" id="UP000003250">
    <property type="component" value="Unassembled WGS sequence"/>
</dbReference>
<feature type="domain" description="HTH cro/C1-type" evidence="2">
    <location>
        <begin position="24"/>
        <end position="78"/>
    </location>
</feature>
<dbReference type="EMBL" id="AHAM01000139">
    <property type="protein sequence ID" value="EHK56054.1"/>
    <property type="molecule type" value="Genomic_DNA"/>
</dbReference>
<dbReference type="InterPro" id="IPR010982">
    <property type="entry name" value="Lambda_DNA-bd_dom_sf"/>
</dbReference>
<dbReference type="Gene3D" id="2.60.120.10">
    <property type="entry name" value="Jelly Rolls"/>
    <property type="match status" value="1"/>
</dbReference>
<dbReference type="Gene3D" id="1.10.260.40">
    <property type="entry name" value="lambda repressor-like DNA-binding domains"/>
    <property type="match status" value="1"/>
</dbReference>
<dbReference type="SMART" id="SM00530">
    <property type="entry name" value="HTH_XRE"/>
    <property type="match status" value="1"/>
</dbReference>
<dbReference type="GO" id="GO:0003677">
    <property type="term" value="F:DNA binding"/>
    <property type="evidence" value="ECO:0007669"/>
    <property type="project" value="UniProtKB-KW"/>
</dbReference>
<dbReference type="PANTHER" id="PTHR46797">
    <property type="entry name" value="HTH-TYPE TRANSCRIPTIONAL REGULATOR"/>
    <property type="match status" value="1"/>
</dbReference>
<dbReference type="PANTHER" id="PTHR46797:SF10">
    <property type="entry name" value="BLR1115 PROTEIN"/>
    <property type="match status" value="1"/>
</dbReference>
<evidence type="ECO:0000259" key="2">
    <source>
        <dbReference type="PROSITE" id="PS50943"/>
    </source>
</evidence>
<dbReference type="InterPro" id="IPR001387">
    <property type="entry name" value="Cro/C1-type_HTH"/>
</dbReference>
<dbReference type="Pfam" id="PF01381">
    <property type="entry name" value="HTH_3"/>
    <property type="match status" value="1"/>
</dbReference>
<name>H0HTB3_9HYPH</name>
<dbReference type="SUPFAM" id="SSF51182">
    <property type="entry name" value="RmlC-like cupins"/>
    <property type="match status" value="1"/>
</dbReference>
<evidence type="ECO:0000313" key="4">
    <source>
        <dbReference type="Proteomes" id="UP000003250"/>
    </source>
</evidence>
<dbReference type="CDD" id="cd02209">
    <property type="entry name" value="cupin_XRE_C"/>
    <property type="match status" value="1"/>
</dbReference>
<dbReference type="InterPro" id="IPR050807">
    <property type="entry name" value="TransReg_Diox_bact_type"/>
</dbReference>
<dbReference type="PROSITE" id="PS50943">
    <property type="entry name" value="HTH_CROC1"/>
    <property type="match status" value="1"/>
</dbReference>
<keyword evidence="4" id="KW-1185">Reference proteome</keyword>
<organism evidence="3 4">
    <name type="scientific">Mesorhizobium alhagi CCNWXJ12-2</name>
    <dbReference type="NCBI Taxonomy" id="1107882"/>
    <lineage>
        <taxon>Bacteria</taxon>
        <taxon>Pseudomonadati</taxon>
        <taxon>Pseudomonadota</taxon>
        <taxon>Alphaproteobacteria</taxon>
        <taxon>Hyphomicrobiales</taxon>
        <taxon>Phyllobacteriaceae</taxon>
        <taxon>Allomesorhizobium</taxon>
    </lineage>
</organism>
<dbReference type="GO" id="GO:0003700">
    <property type="term" value="F:DNA-binding transcription factor activity"/>
    <property type="evidence" value="ECO:0007669"/>
    <property type="project" value="TreeGrafter"/>
</dbReference>
<protein>
    <submittedName>
        <fullName evidence="3">Transcriptional regulator</fullName>
    </submittedName>
</protein>
<dbReference type="AlphaFoldDB" id="H0HTB3"/>
<reference evidence="3 4" key="1">
    <citation type="journal article" date="2012" name="J. Bacteriol.">
        <title>Draft Genome Sequence of Mesorhizobium alhagi CCNWXJ12-2T, a Novel Salt-Resistant Species Isolated from the Desert of Northwestern China.</title>
        <authorList>
            <person name="Zhou M."/>
            <person name="Chen W."/>
            <person name="Chen H."/>
            <person name="Wei G."/>
        </authorList>
    </citation>
    <scope>NUCLEOTIDE SEQUENCE [LARGE SCALE GENOMIC DNA]</scope>
    <source>
        <strain evidence="3 4">CCNWXJ12-2</strain>
    </source>
</reference>
<evidence type="ECO:0000256" key="1">
    <source>
        <dbReference type="ARBA" id="ARBA00023125"/>
    </source>
</evidence>
<dbReference type="InterPro" id="IPR014710">
    <property type="entry name" value="RmlC-like_jellyroll"/>
</dbReference>
<dbReference type="CDD" id="cd00093">
    <property type="entry name" value="HTH_XRE"/>
    <property type="match status" value="1"/>
</dbReference>
<keyword evidence="1" id="KW-0238">DNA-binding</keyword>
<dbReference type="SUPFAM" id="SSF47413">
    <property type="entry name" value="lambda repressor-like DNA-binding domains"/>
    <property type="match status" value="1"/>
</dbReference>
<dbReference type="InterPro" id="IPR011051">
    <property type="entry name" value="RmlC_Cupin_sf"/>
</dbReference>
<dbReference type="PATRIC" id="fig|1107882.3.peg.3322"/>
<accession>H0HTB3</accession>
<gene>
    <name evidence="3" type="ORF">MAXJ12_17023</name>
</gene>
<proteinExistence type="predicted"/>
<evidence type="ECO:0000313" key="3">
    <source>
        <dbReference type="EMBL" id="EHK56054.1"/>
    </source>
</evidence>